<dbReference type="SUPFAM" id="SSF56645">
    <property type="entry name" value="Acyl-CoA dehydrogenase NM domain-like"/>
    <property type="match status" value="1"/>
</dbReference>
<organism evidence="1 2">
    <name type="scientific">Meloidogyne incognita</name>
    <name type="common">Southern root-knot nematode worm</name>
    <name type="synonym">Oxyuris incognita</name>
    <dbReference type="NCBI Taxonomy" id="6306"/>
    <lineage>
        <taxon>Eukaryota</taxon>
        <taxon>Metazoa</taxon>
        <taxon>Ecdysozoa</taxon>
        <taxon>Nematoda</taxon>
        <taxon>Chromadorea</taxon>
        <taxon>Rhabditida</taxon>
        <taxon>Tylenchina</taxon>
        <taxon>Tylenchomorpha</taxon>
        <taxon>Tylenchoidea</taxon>
        <taxon>Meloidogynidae</taxon>
        <taxon>Meloidogyninae</taxon>
        <taxon>Meloidogyne</taxon>
        <taxon>Meloidogyne incognita group</taxon>
    </lineage>
</organism>
<proteinExistence type="predicted"/>
<reference evidence="2" key="1">
    <citation type="submission" date="2022-11" db="UniProtKB">
        <authorList>
            <consortium name="WormBaseParasite"/>
        </authorList>
    </citation>
    <scope>IDENTIFICATION</scope>
</reference>
<accession>A0A914MG54</accession>
<dbReference type="WBParaSite" id="Minc3s01691g25635">
    <property type="protein sequence ID" value="Minc3s01691g25635"/>
    <property type="gene ID" value="Minc3s01691g25635"/>
</dbReference>
<dbReference type="GO" id="GO:0050660">
    <property type="term" value="F:flavin adenine dinucleotide binding"/>
    <property type="evidence" value="ECO:0007669"/>
    <property type="project" value="InterPro"/>
</dbReference>
<dbReference type="InterPro" id="IPR009100">
    <property type="entry name" value="AcylCoA_DH/oxidase_NM_dom_sf"/>
</dbReference>
<dbReference type="InterPro" id="IPR037069">
    <property type="entry name" value="AcylCoA_DH/ox_N_sf"/>
</dbReference>
<protein>
    <submittedName>
        <fullName evidence="2">Acyl-CoA_dh_N domain-containing protein</fullName>
    </submittedName>
</protein>
<sequence>MFRLNFALQTIPKIFNISVRRASVNRGLNEKSEKNEIDQITEMVPIEKRSLSRGAMLNKFEKDFMIFPEYLELAEIVNIKSYVGKLGDDLDKTIPHIKTSPGLMPSEIVDVLMKNGIFGAIIPKDFGGVGFQQKDVLQLVECISSRDLSIFSNLVLNDSSHRGEEIGIKIDKGQYIFQQVMSLRRYGRAAVLGCTLHE</sequence>
<name>A0A914MG54_MELIC</name>
<dbReference type="Gene3D" id="1.10.540.10">
    <property type="entry name" value="Acyl-CoA dehydrogenase/oxidase, N-terminal domain"/>
    <property type="match status" value="1"/>
</dbReference>
<dbReference type="AlphaFoldDB" id="A0A914MG54"/>
<keyword evidence="1" id="KW-1185">Reference proteome</keyword>
<dbReference type="GO" id="GO:0016627">
    <property type="term" value="F:oxidoreductase activity, acting on the CH-CH group of donors"/>
    <property type="evidence" value="ECO:0007669"/>
    <property type="project" value="InterPro"/>
</dbReference>
<dbReference type="Proteomes" id="UP000887563">
    <property type="component" value="Unplaced"/>
</dbReference>
<evidence type="ECO:0000313" key="2">
    <source>
        <dbReference type="WBParaSite" id="Minc3s01691g25635"/>
    </source>
</evidence>
<evidence type="ECO:0000313" key="1">
    <source>
        <dbReference type="Proteomes" id="UP000887563"/>
    </source>
</evidence>